<dbReference type="SMART" id="SM00406">
    <property type="entry name" value="IGv"/>
    <property type="match status" value="1"/>
</dbReference>
<dbReference type="SMART" id="SM00589">
    <property type="entry name" value="PRY"/>
    <property type="match status" value="1"/>
</dbReference>
<name>A0A8C0XPG6_CASCN</name>
<dbReference type="PANTHER" id="PTHR24100">
    <property type="entry name" value="BUTYROPHILIN"/>
    <property type="match status" value="1"/>
</dbReference>
<dbReference type="InterPro" id="IPR003879">
    <property type="entry name" value="Butyrophylin_SPRY"/>
</dbReference>
<dbReference type="InterPro" id="IPR013783">
    <property type="entry name" value="Ig-like_fold"/>
</dbReference>
<dbReference type="SMART" id="SM00409">
    <property type="entry name" value="IG"/>
    <property type="match status" value="1"/>
</dbReference>
<dbReference type="InterPro" id="IPR006574">
    <property type="entry name" value="PRY"/>
</dbReference>
<dbReference type="Gene3D" id="2.60.120.920">
    <property type="match status" value="1"/>
</dbReference>
<evidence type="ECO:0000256" key="4">
    <source>
        <dbReference type="ARBA" id="ARBA00023157"/>
    </source>
</evidence>
<sequence length="399" mass="44884">FLISTLVPLLRVISTGKADFYVLGPGEPLLAIVGEDTELPCRMSPNISAEGMELRWYRDQPSPAVHLHKNGEDVFEEQMVEYQGRTTFMSDHMARGEAMVRIHNVTVFDNGTYHCLFKEHTSYSNATFWLKVKKIQSKGEKSRSSQEAGLNPSLDPNTASPKLMVSENQKSVKRLLFEQDLPLNSRRFDQDPCIMAHERFWTGRYYWEVEVGDRKAWTLGVCLESLGRVGRIPKSPQHGLWAVEFYKKRFWALSYPRTPLSPPQPFRRVGIFLDCDGGEISFYHVTHGTLVYTFSTLSFPGALQPFLCLWTHDPIPLTLCPVVGETQKDKGNTLNAASILWSSLCVSLCLKPPQPFSQDTAIVLRTHPNAGGSPLEIHTLIATAKTSFPNKILVTGARS</sequence>
<evidence type="ECO:0000256" key="5">
    <source>
        <dbReference type="ARBA" id="ARBA00023319"/>
    </source>
</evidence>
<evidence type="ECO:0000256" key="1">
    <source>
        <dbReference type="ARBA" id="ARBA00004370"/>
    </source>
</evidence>
<dbReference type="SUPFAM" id="SSF48726">
    <property type="entry name" value="Immunoglobulin"/>
    <property type="match status" value="1"/>
</dbReference>
<dbReference type="Pfam" id="PF07686">
    <property type="entry name" value="V-set"/>
    <property type="match status" value="1"/>
</dbReference>
<dbReference type="InterPro" id="IPR003599">
    <property type="entry name" value="Ig_sub"/>
</dbReference>
<evidence type="ECO:0000313" key="9">
    <source>
        <dbReference type="Ensembl" id="ENSCCNP00000029152.1"/>
    </source>
</evidence>
<feature type="region of interest" description="Disordered" evidence="6">
    <location>
        <begin position="140"/>
        <end position="161"/>
    </location>
</feature>
<dbReference type="InterPro" id="IPR007110">
    <property type="entry name" value="Ig-like_dom"/>
</dbReference>
<dbReference type="GO" id="GO:0050852">
    <property type="term" value="P:T cell receptor signaling pathway"/>
    <property type="evidence" value="ECO:0007669"/>
    <property type="project" value="TreeGrafter"/>
</dbReference>
<keyword evidence="4" id="KW-1015">Disulfide bond</keyword>
<feature type="domain" description="B30.2/SPRY" evidence="7">
    <location>
        <begin position="132"/>
        <end position="326"/>
    </location>
</feature>
<keyword evidence="3" id="KW-0472">Membrane</keyword>
<dbReference type="InterPro" id="IPR003877">
    <property type="entry name" value="SPRY_dom"/>
</dbReference>
<dbReference type="Pfam" id="PF00622">
    <property type="entry name" value="SPRY"/>
    <property type="match status" value="1"/>
</dbReference>
<dbReference type="Ensembl" id="ENSCCNT00000036770.1">
    <property type="protein sequence ID" value="ENSCCNP00000029152.1"/>
    <property type="gene ID" value="ENSCCNG00000027994.1"/>
</dbReference>
<dbReference type="Pfam" id="PF13765">
    <property type="entry name" value="PRY"/>
    <property type="match status" value="1"/>
</dbReference>
<dbReference type="AlphaFoldDB" id="A0A8C0XPG6"/>
<dbReference type="PRINTS" id="PR01407">
    <property type="entry name" value="BUTYPHLNCDUF"/>
</dbReference>
<dbReference type="SUPFAM" id="SSF49899">
    <property type="entry name" value="Concanavalin A-like lectins/glucanases"/>
    <property type="match status" value="1"/>
</dbReference>
<dbReference type="GO" id="GO:0001817">
    <property type="term" value="P:regulation of cytokine production"/>
    <property type="evidence" value="ECO:0007669"/>
    <property type="project" value="TreeGrafter"/>
</dbReference>
<evidence type="ECO:0000256" key="6">
    <source>
        <dbReference type="SAM" id="MobiDB-lite"/>
    </source>
</evidence>
<proteinExistence type="inferred from homology"/>
<dbReference type="GO" id="GO:0009897">
    <property type="term" value="C:external side of plasma membrane"/>
    <property type="evidence" value="ECO:0007669"/>
    <property type="project" value="TreeGrafter"/>
</dbReference>
<comment type="similarity">
    <text evidence="2">Belongs to the immunoglobulin superfamily. BTN/MOG family.</text>
</comment>
<dbReference type="Gene3D" id="2.60.40.10">
    <property type="entry name" value="Immunoglobulins"/>
    <property type="match status" value="1"/>
</dbReference>
<evidence type="ECO:0000256" key="3">
    <source>
        <dbReference type="ARBA" id="ARBA00023136"/>
    </source>
</evidence>
<accession>A0A8C0XPG6</accession>
<dbReference type="InterPro" id="IPR013320">
    <property type="entry name" value="ConA-like_dom_sf"/>
</dbReference>
<keyword evidence="5" id="KW-0393">Immunoglobulin domain</keyword>
<dbReference type="InterPro" id="IPR050504">
    <property type="entry name" value="IgSF_BTN/MOG"/>
</dbReference>
<dbReference type="InterPro" id="IPR043136">
    <property type="entry name" value="B30.2/SPRY_sf"/>
</dbReference>
<protein>
    <recommendedName>
        <fullName evidence="10">Butyrophilin subfamily 1 member A1</fullName>
    </recommendedName>
</protein>
<dbReference type="FunFam" id="2.60.40.10:FF:000208">
    <property type="entry name" value="Butyrophilin subfamily 1 member A1"/>
    <property type="match status" value="1"/>
</dbReference>
<reference evidence="9" key="1">
    <citation type="submission" date="2023-09" db="UniProtKB">
        <authorList>
            <consortium name="Ensembl"/>
        </authorList>
    </citation>
    <scope>IDENTIFICATION</scope>
</reference>
<dbReference type="SMART" id="SM00449">
    <property type="entry name" value="SPRY"/>
    <property type="match status" value="1"/>
</dbReference>
<dbReference type="PANTHER" id="PTHR24100:SF133">
    <property type="entry name" value="BUTYROPHILIN-LIKE PROTEIN 10 PSEUDOGENE-RELATED"/>
    <property type="match status" value="1"/>
</dbReference>
<dbReference type="FunFam" id="2.60.120.920:FF:000004">
    <property type="entry name" value="Butyrophilin subfamily 1 member A1"/>
    <property type="match status" value="1"/>
</dbReference>
<dbReference type="PROSITE" id="PS50835">
    <property type="entry name" value="IG_LIKE"/>
    <property type="match status" value="1"/>
</dbReference>
<evidence type="ECO:0000259" key="7">
    <source>
        <dbReference type="PROSITE" id="PS50188"/>
    </source>
</evidence>
<evidence type="ECO:0000259" key="8">
    <source>
        <dbReference type="PROSITE" id="PS50835"/>
    </source>
</evidence>
<organism evidence="9">
    <name type="scientific">Castor canadensis</name>
    <name type="common">American beaver</name>
    <dbReference type="NCBI Taxonomy" id="51338"/>
    <lineage>
        <taxon>Eukaryota</taxon>
        <taxon>Metazoa</taxon>
        <taxon>Chordata</taxon>
        <taxon>Craniata</taxon>
        <taxon>Vertebrata</taxon>
        <taxon>Euteleostomi</taxon>
        <taxon>Mammalia</taxon>
        <taxon>Eutheria</taxon>
        <taxon>Euarchontoglires</taxon>
        <taxon>Glires</taxon>
        <taxon>Rodentia</taxon>
        <taxon>Castorimorpha</taxon>
        <taxon>Castoridae</taxon>
        <taxon>Castor</taxon>
    </lineage>
</organism>
<dbReference type="PROSITE" id="PS50188">
    <property type="entry name" value="B302_SPRY"/>
    <property type="match status" value="1"/>
</dbReference>
<dbReference type="InterPro" id="IPR001870">
    <property type="entry name" value="B30.2/SPRY"/>
</dbReference>
<evidence type="ECO:0008006" key="10">
    <source>
        <dbReference type="Google" id="ProtNLM"/>
    </source>
</evidence>
<dbReference type="InterPro" id="IPR036179">
    <property type="entry name" value="Ig-like_dom_sf"/>
</dbReference>
<dbReference type="GO" id="GO:0005102">
    <property type="term" value="F:signaling receptor binding"/>
    <property type="evidence" value="ECO:0007669"/>
    <property type="project" value="TreeGrafter"/>
</dbReference>
<dbReference type="CDD" id="cd05713">
    <property type="entry name" value="IgV_MOG_like"/>
    <property type="match status" value="1"/>
</dbReference>
<evidence type="ECO:0000256" key="2">
    <source>
        <dbReference type="ARBA" id="ARBA00007591"/>
    </source>
</evidence>
<feature type="domain" description="Ig-like" evidence="8">
    <location>
        <begin position="8"/>
        <end position="127"/>
    </location>
</feature>
<dbReference type="InterPro" id="IPR013106">
    <property type="entry name" value="Ig_V-set"/>
</dbReference>
<comment type="subcellular location">
    <subcellularLocation>
        <location evidence="1">Membrane</location>
    </subcellularLocation>
</comment>